<dbReference type="Pfam" id="PF03638">
    <property type="entry name" value="TCR"/>
    <property type="match status" value="2"/>
</dbReference>
<protein>
    <recommendedName>
        <fullName evidence="5">CRC domain-containing protein</fullName>
    </recommendedName>
</protein>
<evidence type="ECO:0000256" key="3">
    <source>
        <dbReference type="ARBA" id="ARBA00023242"/>
    </source>
</evidence>
<dbReference type="GeneID" id="110711395"/>
<dbReference type="OMA" id="NQAVGQK"/>
<dbReference type="PANTHER" id="PTHR12446">
    <property type="entry name" value="TESMIN/TSO1-RELATED"/>
    <property type="match status" value="1"/>
</dbReference>
<sequence length="579" mass="63164">MERGDMAAVTAATPSSSSSEFAPKKLARQLDFTPNLLAPVQKSPVRQVPVHQSPVQVVQRAVHPASRPPALAAIVKPDSQSPQPQATVPEVKDGTPKKQKQCNCKNSRCLKLYCECFASGIYCDGCNCINCHNNVDHEPARQEAIGATLERNPNAFRPKIASSPHGSRMNKPETGPAQLVGKHNKGCNCKKSGCLKKYCECFQANILCSDNCKCIDCKNFEGSEERRALFHGSNYNTMIYQAANAAINGAIGSSGPSGYSNSPGSRKRRSQELFIGMYNNQPFYRNAHYMQGNHVKSAPPTLPSEPPATRGTSSQSASKITYRSPLAGVIQPQDVKELCSLLVIVSKEAAKTFVDKNRNIDYQEKDESRTHGSFEIKEKVNDQKEYKMEKGALQNHSTDEQAVRICPESSGLDESDALNGRPASPGTMALMCYEQETVLMEESARGPTVDNQNTAPDTSSEQKVTDCFVKQERAVLTNFRDFLNRLITCGSIKETMCSSQVRDEVGSQGPSLKTDAFNNRHLSNGVIKPFASMANHTPATRTGGVAFGSTNAFAQHMGLPIENGMLKPKTEKNCIVFLG</sequence>
<evidence type="ECO:0000313" key="6">
    <source>
        <dbReference type="EnsemblPlants" id="AUR62041724-RA:cds"/>
    </source>
</evidence>
<dbReference type="Gramene" id="AUR62041724-RA">
    <property type="protein sequence ID" value="AUR62041724-RA:cds"/>
    <property type="gene ID" value="AUR62041724"/>
</dbReference>
<dbReference type="SMART" id="SM01114">
    <property type="entry name" value="CXC"/>
    <property type="match status" value="2"/>
</dbReference>
<dbReference type="GO" id="GO:0006355">
    <property type="term" value="P:regulation of DNA-templated transcription"/>
    <property type="evidence" value="ECO:0007669"/>
    <property type="project" value="TreeGrafter"/>
</dbReference>
<dbReference type="GO" id="GO:0005634">
    <property type="term" value="C:nucleus"/>
    <property type="evidence" value="ECO:0007669"/>
    <property type="project" value="UniProtKB-SubCell"/>
</dbReference>
<feature type="domain" description="CRC" evidence="5">
    <location>
        <begin position="98"/>
        <end position="222"/>
    </location>
</feature>
<gene>
    <name evidence="6" type="primary">LOC110711395</name>
</gene>
<proteinExistence type="inferred from homology"/>
<comment type="subcellular location">
    <subcellularLocation>
        <location evidence="1">Nucleus</location>
    </subcellularLocation>
</comment>
<feature type="compositionally biased region" description="Polar residues" evidence="4">
    <location>
        <begin position="310"/>
        <end position="319"/>
    </location>
</feature>
<evidence type="ECO:0000256" key="2">
    <source>
        <dbReference type="ARBA" id="ARBA00007267"/>
    </source>
</evidence>
<accession>A0A803N7H0</accession>
<name>A0A803N7H0_CHEQI</name>
<evidence type="ECO:0000313" key="7">
    <source>
        <dbReference type="Proteomes" id="UP000596660"/>
    </source>
</evidence>
<comment type="similarity">
    <text evidence="2">Belongs to the lin-54 family.</text>
</comment>
<dbReference type="InterPro" id="IPR005172">
    <property type="entry name" value="CRC"/>
</dbReference>
<dbReference type="OrthoDB" id="6283463at2759"/>
<dbReference type="Proteomes" id="UP000596660">
    <property type="component" value="Unplaced"/>
</dbReference>
<dbReference type="EnsemblPlants" id="AUR62041724-RA">
    <property type="protein sequence ID" value="AUR62041724-RA:cds"/>
    <property type="gene ID" value="AUR62041724"/>
</dbReference>
<feature type="region of interest" description="Disordered" evidence="4">
    <location>
        <begin position="294"/>
        <end position="319"/>
    </location>
</feature>
<dbReference type="RefSeq" id="XP_021745464.1">
    <property type="nucleotide sequence ID" value="XM_021889772.1"/>
</dbReference>
<evidence type="ECO:0000256" key="4">
    <source>
        <dbReference type="SAM" id="MobiDB-lite"/>
    </source>
</evidence>
<evidence type="ECO:0000259" key="5">
    <source>
        <dbReference type="PROSITE" id="PS51634"/>
    </source>
</evidence>
<feature type="region of interest" description="Disordered" evidence="4">
    <location>
        <begin position="76"/>
        <end position="97"/>
    </location>
</feature>
<keyword evidence="7" id="KW-1185">Reference proteome</keyword>
<dbReference type="PROSITE" id="PS51634">
    <property type="entry name" value="CRC"/>
    <property type="match status" value="1"/>
</dbReference>
<organism evidence="6 7">
    <name type="scientific">Chenopodium quinoa</name>
    <name type="common">Quinoa</name>
    <dbReference type="NCBI Taxonomy" id="63459"/>
    <lineage>
        <taxon>Eukaryota</taxon>
        <taxon>Viridiplantae</taxon>
        <taxon>Streptophyta</taxon>
        <taxon>Embryophyta</taxon>
        <taxon>Tracheophyta</taxon>
        <taxon>Spermatophyta</taxon>
        <taxon>Magnoliopsida</taxon>
        <taxon>eudicotyledons</taxon>
        <taxon>Gunneridae</taxon>
        <taxon>Pentapetalae</taxon>
        <taxon>Caryophyllales</taxon>
        <taxon>Chenopodiaceae</taxon>
        <taxon>Chenopodioideae</taxon>
        <taxon>Atripliceae</taxon>
        <taxon>Chenopodium</taxon>
    </lineage>
</organism>
<dbReference type="InterPro" id="IPR033467">
    <property type="entry name" value="Tesmin/TSO1-like_CXC"/>
</dbReference>
<keyword evidence="3" id="KW-0539">Nucleus</keyword>
<reference evidence="6" key="1">
    <citation type="journal article" date="2017" name="Nature">
        <title>The genome of Chenopodium quinoa.</title>
        <authorList>
            <person name="Jarvis D.E."/>
            <person name="Ho Y.S."/>
            <person name="Lightfoot D.J."/>
            <person name="Schmoeckel S.M."/>
            <person name="Li B."/>
            <person name="Borm T.J.A."/>
            <person name="Ohyanagi H."/>
            <person name="Mineta K."/>
            <person name="Michell C.T."/>
            <person name="Saber N."/>
            <person name="Kharbatia N.M."/>
            <person name="Rupper R.R."/>
            <person name="Sharp A.R."/>
            <person name="Dally N."/>
            <person name="Boughton B.A."/>
            <person name="Woo Y.H."/>
            <person name="Gao G."/>
            <person name="Schijlen E.G.W.M."/>
            <person name="Guo X."/>
            <person name="Momin A.A."/>
            <person name="Negrao S."/>
            <person name="Al-Babili S."/>
            <person name="Gehring C."/>
            <person name="Roessner U."/>
            <person name="Jung C."/>
            <person name="Murphy K."/>
            <person name="Arold S.T."/>
            <person name="Gojobori T."/>
            <person name="van der Linden C.G."/>
            <person name="van Loo E.N."/>
            <person name="Jellen E.N."/>
            <person name="Maughan P.J."/>
            <person name="Tester M."/>
        </authorList>
    </citation>
    <scope>NUCLEOTIDE SEQUENCE [LARGE SCALE GENOMIC DNA]</scope>
    <source>
        <strain evidence="6">cv. PI 614886</strain>
    </source>
</reference>
<dbReference type="KEGG" id="cqi:110711395"/>
<dbReference type="PANTHER" id="PTHR12446:SF34">
    <property type="entry name" value="PROTEIN LIN-54 HOMOLOG"/>
    <property type="match status" value="1"/>
</dbReference>
<dbReference type="AlphaFoldDB" id="A0A803N7H0"/>
<feature type="region of interest" description="Disordered" evidence="4">
    <location>
        <begin position="1"/>
        <end position="22"/>
    </location>
</feature>
<dbReference type="InterPro" id="IPR028307">
    <property type="entry name" value="Lin-54_fam"/>
</dbReference>
<reference evidence="6" key="2">
    <citation type="submission" date="2021-03" db="UniProtKB">
        <authorList>
            <consortium name="EnsemblPlants"/>
        </authorList>
    </citation>
    <scope>IDENTIFICATION</scope>
</reference>
<evidence type="ECO:0000256" key="1">
    <source>
        <dbReference type="ARBA" id="ARBA00004123"/>
    </source>
</evidence>